<name>Q1N1P7_9GAMM</name>
<evidence type="ECO:0000313" key="10">
    <source>
        <dbReference type="EMBL" id="EAT12234.1"/>
    </source>
</evidence>
<gene>
    <name evidence="10" type="ORF">RED65_04390</name>
</gene>
<keyword evidence="3 8" id="KW-1134">Transmembrane beta strand</keyword>
<keyword evidence="6 8" id="KW-0472">Membrane</keyword>
<keyword evidence="10" id="KW-0675">Receptor</keyword>
<accession>Q1N1P7</accession>
<evidence type="ECO:0000256" key="4">
    <source>
        <dbReference type="ARBA" id="ARBA00022692"/>
    </source>
</evidence>
<evidence type="ECO:0000256" key="3">
    <source>
        <dbReference type="ARBA" id="ARBA00022452"/>
    </source>
</evidence>
<dbReference type="STRING" id="207949.RED65_04390"/>
<dbReference type="SUPFAM" id="SSF56935">
    <property type="entry name" value="Porins"/>
    <property type="match status" value="1"/>
</dbReference>
<sequence>MQIKIDVASNIPKTVNKQPSTVTLITRDMIERSNAVYLMDLLQNVPGFWAGADTIGTFSLSFRGIWGMEAKILLIVDGIEQNELSFGSLPLGNRFPVSTIEQIEIIRGPGSVKYGGQAALAVIKVSSISQKTETALSSHAEVIKQGLVENSISLYHGGTLSDETSSSAKYDMTLSAGYGDYSVARWQGLDGYEQDLKNYSNSQPLHAWLKLQEGQQYIQVQYDRFEQEDRLLFGDAGLFYSPNERYQEANTLSFEHLALQAYSRSPISSVWDSESKLTLVNQKPWNSDNQYGQTVSRDATRYRLDQTFYWHGKRDQDIAFGLFYYQEYEKVTRSFLFDSTTRFDNDNSIEQINVGGYFQHSLYLPFANVTYGARYEDHDAIGKEWVPRLAINSNWDSTYLKFVYNQAFKTPQFDTLASAKNSGSAITKTEKTLSTELELGYRISSAGRLSYNVFWLEIQDFIGFNPSSASNVTLGDISNFGHELMFHWKTDVITMNASYSLFLVDQNSIEAIGIANEKNALLGIPNHMLKFDASLPIQTNASIYSKLNIISSRYACTTDINLICGEPEKLSEEYDWEISYQKRYDKWRYGMGIKNILDEKILYVQPYRGSQSPIQGLPRRLSLDVHYRF</sequence>
<comment type="caution">
    <text evidence="10">The sequence shown here is derived from an EMBL/GenBank/DDBJ whole genome shotgun (WGS) entry which is preliminary data.</text>
</comment>
<comment type="similarity">
    <text evidence="8">Belongs to the TonB-dependent receptor family.</text>
</comment>
<organism evidence="10 11">
    <name type="scientific">Bermanella marisrubri</name>
    <dbReference type="NCBI Taxonomy" id="207949"/>
    <lineage>
        <taxon>Bacteria</taxon>
        <taxon>Pseudomonadati</taxon>
        <taxon>Pseudomonadota</taxon>
        <taxon>Gammaproteobacteria</taxon>
        <taxon>Oceanospirillales</taxon>
        <taxon>Oceanospirillaceae</taxon>
        <taxon>Bermanella</taxon>
    </lineage>
</organism>
<reference evidence="10 11" key="1">
    <citation type="submission" date="2006-03" db="EMBL/GenBank/DDBJ databases">
        <authorList>
            <person name="Pinhassi J."/>
            <person name="Pedros-Alio C."/>
            <person name="Ferriera S."/>
            <person name="Johnson J."/>
            <person name="Kravitz S."/>
            <person name="Halpern A."/>
            <person name="Remington K."/>
            <person name="Beeson K."/>
            <person name="Tran B."/>
            <person name="Rogers Y.-H."/>
            <person name="Friedman R."/>
            <person name="Venter J.C."/>
        </authorList>
    </citation>
    <scope>NUCLEOTIDE SEQUENCE [LARGE SCALE GENOMIC DNA]</scope>
    <source>
        <strain evidence="10 11">RED65</strain>
    </source>
</reference>
<proteinExistence type="inferred from homology"/>
<evidence type="ECO:0000256" key="5">
    <source>
        <dbReference type="ARBA" id="ARBA00022729"/>
    </source>
</evidence>
<dbReference type="InterPro" id="IPR039426">
    <property type="entry name" value="TonB-dep_rcpt-like"/>
</dbReference>
<dbReference type="PANTHER" id="PTHR30069">
    <property type="entry name" value="TONB-DEPENDENT OUTER MEMBRANE RECEPTOR"/>
    <property type="match status" value="1"/>
</dbReference>
<dbReference type="EMBL" id="AAQH01000009">
    <property type="protein sequence ID" value="EAT12234.1"/>
    <property type="molecule type" value="Genomic_DNA"/>
</dbReference>
<dbReference type="GO" id="GO:0009279">
    <property type="term" value="C:cell outer membrane"/>
    <property type="evidence" value="ECO:0007669"/>
    <property type="project" value="UniProtKB-SubCell"/>
</dbReference>
<dbReference type="RefSeq" id="WP_007016330.1">
    <property type="nucleotide sequence ID" value="NZ_AAQH01000009.1"/>
</dbReference>
<dbReference type="InterPro" id="IPR036942">
    <property type="entry name" value="Beta-barrel_TonB_sf"/>
</dbReference>
<dbReference type="Gene3D" id="2.40.170.20">
    <property type="entry name" value="TonB-dependent receptor, beta-barrel domain"/>
    <property type="match status" value="1"/>
</dbReference>
<dbReference type="Gene3D" id="2.170.130.10">
    <property type="entry name" value="TonB-dependent receptor, plug domain"/>
    <property type="match status" value="1"/>
</dbReference>
<keyword evidence="4 8" id="KW-0812">Transmembrane</keyword>
<evidence type="ECO:0000259" key="9">
    <source>
        <dbReference type="Pfam" id="PF07715"/>
    </source>
</evidence>
<keyword evidence="11" id="KW-1185">Reference proteome</keyword>
<keyword evidence="7 8" id="KW-0998">Cell outer membrane</keyword>
<evidence type="ECO:0000256" key="1">
    <source>
        <dbReference type="ARBA" id="ARBA00004571"/>
    </source>
</evidence>
<evidence type="ECO:0000256" key="6">
    <source>
        <dbReference type="ARBA" id="ARBA00023136"/>
    </source>
</evidence>
<dbReference type="GO" id="GO:0015344">
    <property type="term" value="F:siderophore uptake transmembrane transporter activity"/>
    <property type="evidence" value="ECO:0007669"/>
    <property type="project" value="TreeGrafter"/>
</dbReference>
<dbReference type="InterPro" id="IPR012910">
    <property type="entry name" value="Plug_dom"/>
</dbReference>
<evidence type="ECO:0000256" key="8">
    <source>
        <dbReference type="PROSITE-ProRule" id="PRU01360"/>
    </source>
</evidence>
<comment type="subcellular location">
    <subcellularLocation>
        <location evidence="1 8">Cell outer membrane</location>
        <topology evidence="1 8">Multi-pass membrane protein</topology>
    </subcellularLocation>
</comment>
<dbReference type="Pfam" id="PF07715">
    <property type="entry name" value="Plug"/>
    <property type="match status" value="1"/>
</dbReference>
<feature type="domain" description="TonB-dependent receptor plug" evidence="9">
    <location>
        <begin position="16"/>
        <end position="119"/>
    </location>
</feature>
<protein>
    <submittedName>
        <fullName evidence="10">Outer membrane receptor for ferrienterochelin and colicins</fullName>
    </submittedName>
</protein>
<dbReference type="PANTHER" id="PTHR30069:SF29">
    <property type="entry name" value="HEMOGLOBIN AND HEMOGLOBIN-HAPTOGLOBIN-BINDING PROTEIN 1-RELATED"/>
    <property type="match status" value="1"/>
</dbReference>
<dbReference type="AlphaFoldDB" id="Q1N1P7"/>
<evidence type="ECO:0000313" key="11">
    <source>
        <dbReference type="Proteomes" id="UP000004263"/>
    </source>
</evidence>
<dbReference type="Proteomes" id="UP000004263">
    <property type="component" value="Unassembled WGS sequence"/>
</dbReference>
<dbReference type="HOGENOM" id="CLU_008287_18_0_6"/>
<evidence type="ECO:0000256" key="2">
    <source>
        <dbReference type="ARBA" id="ARBA00022448"/>
    </source>
</evidence>
<evidence type="ECO:0000256" key="7">
    <source>
        <dbReference type="ARBA" id="ARBA00023237"/>
    </source>
</evidence>
<dbReference type="GO" id="GO:0044718">
    <property type="term" value="P:siderophore transmembrane transport"/>
    <property type="evidence" value="ECO:0007669"/>
    <property type="project" value="TreeGrafter"/>
</dbReference>
<keyword evidence="5" id="KW-0732">Signal</keyword>
<keyword evidence="2 8" id="KW-0813">Transport</keyword>
<dbReference type="InterPro" id="IPR037066">
    <property type="entry name" value="Plug_dom_sf"/>
</dbReference>
<dbReference type="PROSITE" id="PS52016">
    <property type="entry name" value="TONB_DEPENDENT_REC_3"/>
    <property type="match status" value="1"/>
</dbReference>